<accession>A0A2I5T4K7</accession>
<dbReference type="EMBL" id="CP025084">
    <property type="protein sequence ID" value="AUH03820.1"/>
    <property type="molecule type" value="Genomic_DNA"/>
</dbReference>
<evidence type="ECO:0000313" key="4">
    <source>
        <dbReference type="Proteomes" id="UP000233778"/>
    </source>
</evidence>
<evidence type="ECO:0000313" key="3">
    <source>
        <dbReference type="Proteomes" id="UP000017700"/>
    </source>
</evidence>
<proteinExistence type="predicted"/>
<dbReference type="KEGG" id="sera:Ser39006_006520"/>
<reference evidence="2" key="2">
    <citation type="submission" date="2013-09" db="EMBL/GenBank/DDBJ databases">
        <authorList>
            <person name="Wang G."/>
            <person name="Yang Y."/>
            <person name="Su Y."/>
        </authorList>
    </citation>
    <scope>NUCLEOTIDE SEQUENCE</scope>
    <source>
        <strain evidence="2">ATCC 39006</strain>
    </source>
</reference>
<gene>
    <name evidence="1" type="ORF">CWC46_06515</name>
    <name evidence="2" type="ORF">Ser39006_006520</name>
</gene>
<organism evidence="2 3">
    <name type="scientific">Serratia sp. (strain ATCC 39006)</name>
    <name type="common">Prodigiosinella confusarubida</name>
    <dbReference type="NCBI Taxonomy" id="104623"/>
    <lineage>
        <taxon>Bacteria</taxon>
        <taxon>Pseudomonadati</taxon>
        <taxon>Pseudomonadota</taxon>
        <taxon>Gammaproteobacteria</taxon>
        <taxon>Enterobacterales</taxon>
        <taxon>Pectobacteriaceae</taxon>
        <taxon>Prodigiosinella</taxon>
    </lineage>
</organism>
<protein>
    <recommendedName>
        <fullName evidence="5">SIR2-like domain-containing protein</fullName>
    </recommendedName>
</protein>
<reference evidence="2" key="4">
    <citation type="submission" date="2017-11" db="EMBL/GenBank/DDBJ databases">
        <title>Complete genome sequence of Serratia sp. ATCC 39006.</title>
        <authorList>
            <person name="Hampton H.G."/>
            <person name="Jackson S.A."/>
            <person name="Jauregui R."/>
            <person name="Poulter G.T.M."/>
            <person name="Salmond G.P.C."/>
            <person name="Fineran P.C."/>
        </authorList>
    </citation>
    <scope>NUCLEOTIDE SEQUENCE</scope>
    <source>
        <strain evidence="2">ATCC 39006</strain>
    </source>
</reference>
<dbReference type="Proteomes" id="UP000017700">
    <property type="component" value="Chromosome"/>
</dbReference>
<reference evidence="2 3" key="1">
    <citation type="journal article" date="2013" name="Genome Announc.">
        <title>Draft genome sequence of Serratia sp. strain ATCC 39006, a model bacterium for analysis of the biosynthesis and regulation of prodigiosin, a carbapenem, and gas vesicles.</title>
        <authorList>
            <person name="Fineran P.C."/>
            <person name="Iglesias Cans M.C."/>
            <person name="Ramsay J.P."/>
            <person name="Wilf N.M."/>
            <person name="Cossyleon D."/>
            <person name="McNeil M.B."/>
            <person name="Williamson N.R."/>
            <person name="Monson R.E."/>
            <person name="Becher S.A."/>
            <person name="Stanton J.A."/>
            <person name="Brugger K."/>
            <person name="Brown S.D."/>
            <person name="Salmond G.P."/>
        </authorList>
    </citation>
    <scope>NUCLEOTIDE SEQUENCE [LARGE SCALE GENOMIC DNA]</scope>
    <source>
        <strain evidence="2">ATCC 39006</strain>
        <strain evidence="3">ATCC 39006 / SC 11482</strain>
    </source>
</reference>
<dbReference type="KEGG" id="serq:CWC46_06515"/>
<name>A0A2I5T4K7_SERS3</name>
<dbReference type="EMBL" id="CP025085">
    <property type="protein sequence ID" value="AUG99502.1"/>
    <property type="molecule type" value="Genomic_DNA"/>
</dbReference>
<evidence type="ECO:0000313" key="2">
    <source>
        <dbReference type="EMBL" id="AUH03820.1"/>
    </source>
</evidence>
<dbReference type="AlphaFoldDB" id="A0A2I5T4K7"/>
<sequence>MLLVFYFMIHRIDKQMITILFGAGASYGSEEKAGIPTLPPLGKDLFGFLDDRYGCFSTINDNIKKVFVEDGFEAGMANVSNDSLILYPIQRAMACFLSDFDVTTENAYFRLFRQIKLLIPNITLATLNYDLLIERALERNNIFYDYNDNRNGRGCGLIKLHGSSNFIPKIPNGNKIVIGHASGLNTVMDGLETHSLATYQEIFDWCHNPDNSSLAPILSVYNHEKQNLFNDSIIKMFQSKYKERILESNLIIVIGVEYLSHDKHVWEPIEQSNAQIVCVNPYPRSLTEWKKCRKDRRVKIIEKGFYNVVNQLGCLIRCFLKKSINHSLN</sequence>
<keyword evidence="3" id="KW-1185">Reference proteome</keyword>
<reference evidence="1 4" key="3">
    <citation type="submission" date="2017-11" db="EMBL/GenBank/DDBJ databases">
        <title>Complete genome sequence of Serratia sp. ATCC 39006 LacA.</title>
        <authorList>
            <person name="Hampton H.G."/>
            <person name="Jackson S.A."/>
            <person name="Jauregui R."/>
            <person name="Poulter G.T.M."/>
            <person name="Salmond G.P.C."/>
            <person name="Fineran P.C."/>
        </authorList>
    </citation>
    <scope>NUCLEOTIDE SEQUENCE [LARGE SCALE GENOMIC DNA]</scope>
    <source>
        <strain evidence="1 4">ATCC 39006</strain>
    </source>
</reference>
<dbReference type="Proteomes" id="UP000233778">
    <property type="component" value="Chromosome"/>
</dbReference>
<evidence type="ECO:0000313" key="1">
    <source>
        <dbReference type="EMBL" id="AUG99502.1"/>
    </source>
</evidence>
<evidence type="ECO:0008006" key="5">
    <source>
        <dbReference type="Google" id="ProtNLM"/>
    </source>
</evidence>